<dbReference type="InterPro" id="IPR036977">
    <property type="entry name" value="DNA_primase_Znf_CHC2"/>
</dbReference>
<accession>A0A930XV56</accession>
<dbReference type="Pfam" id="PF13481">
    <property type="entry name" value="AAA_25"/>
    <property type="match status" value="1"/>
</dbReference>
<proteinExistence type="predicted"/>
<dbReference type="SUPFAM" id="SSF57783">
    <property type="entry name" value="Zinc beta-ribbon"/>
    <property type="match status" value="1"/>
</dbReference>
<comment type="caution">
    <text evidence="1">The sequence shown here is derived from an EMBL/GenBank/DDBJ whole genome shotgun (WGS) entry which is preliminary data.</text>
</comment>
<evidence type="ECO:0000313" key="2">
    <source>
        <dbReference type="Proteomes" id="UP000646211"/>
    </source>
</evidence>
<dbReference type="Proteomes" id="UP000646211">
    <property type="component" value="Unassembled WGS sequence"/>
</dbReference>
<sequence>MGCVSKEEILDKITSYDIFNYYLQPYHNSSNLLAAKNISNPFLAEKQETPSFNIFPSMTSNEWRYKDFATGDDGSCFDLTMKLFNLSFPETLEKINSDFTLMLDAENKPIKSVEQIKQVPPKYVAKQRPFTEAELSFWLKYGIDAETLKRFNVSSLEEFSSTSNTGNPYTLKSSPNKFIFAYENDNWIKLYKPLDEKKYKFQYLGTKEPGYIFGWKQLPEKGEKLIVTGGEKDVMSLSAKGFNAITLNSETATLDKKIVNELKLRFNQIIVLYDNDETGLKQSNILAITHGLHRLLLPTLQNNGKDISDYFANGETIKGFNDLLLTAFQTPAPVELYIDKSVYNAVELLARGEVEQKYLMEPIFPQKGSAVLAGKPDTGKSQFARQLCIQVALGEKTFLDFELHPLHNRSIYVATEDNEDATRFLINKQFQGLDKDPTQNLRFIFADTMNQEEIIKNLNEQLTLESVDLVVIDSFGDIFQGNDSNNNIAMRNTVKTFDKIGKEHNCLILFVHHINKAAYRVAPGQEHIQGGAGLVQKVRLAIVLSEGAGNTRYFTVVKGNYCPKMYKENSLELHFSEETFLFTNTGIMIPTSELGTQPDTFKKEEKINEIENIAKNVFQDKIYVHKDYLRRYCDVTGKGPADANRKLKIFKDTGIIVECQGGYRLDLPNNNEVINSIENNEDNNGIDF</sequence>
<dbReference type="GO" id="GO:0006260">
    <property type="term" value="P:DNA replication"/>
    <property type="evidence" value="ECO:0007669"/>
    <property type="project" value="InterPro"/>
</dbReference>
<dbReference type="AlphaFoldDB" id="A0A930XV56"/>
<reference evidence="1" key="1">
    <citation type="submission" date="2020-11" db="EMBL/GenBank/DDBJ databases">
        <title>Genome of Flavobacterium soyangense.</title>
        <authorList>
            <person name="Liu Q."/>
            <person name="Xin Y.-H."/>
        </authorList>
    </citation>
    <scope>NUCLEOTIDE SEQUENCE</scope>
    <source>
        <strain evidence="1">CGMCC 1.13493</strain>
    </source>
</reference>
<dbReference type="Gene3D" id="3.40.50.300">
    <property type="entry name" value="P-loop containing nucleotide triphosphate hydrolases"/>
    <property type="match status" value="1"/>
</dbReference>
<gene>
    <name evidence="1" type="ORF">IR213_03960</name>
</gene>
<dbReference type="EMBL" id="JADHEC010000005">
    <property type="protein sequence ID" value="MBF2707747.1"/>
    <property type="molecule type" value="Genomic_DNA"/>
</dbReference>
<dbReference type="CDD" id="cd01029">
    <property type="entry name" value="TOPRIM_primases"/>
    <property type="match status" value="1"/>
</dbReference>
<dbReference type="SUPFAM" id="SSF56731">
    <property type="entry name" value="DNA primase core"/>
    <property type="match status" value="1"/>
</dbReference>
<protein>
    <submittedName>
        <fullName evidence="1">AAA family ATPase</fullName>
    </submittedName>
</protein>
<organism evidence="1 2">
    <name type="scientific">Flavobacterium soyangense</name>
    <dbReference type="NCBI Taxonomy" id="2023265"/>
    <lineage>
        <taxon>Bacteria</taxon>
        <taxon>Pseudomonadati</taxon>
        <taxon>Bacteroidota</taxon>
        <taxon>Flavobacteriia</taxon>
        <taxon>Flavobacteriales</taxon>
        <taxon>Flavobacteriaceae</taxon>
        <taxon>Flavobacterium</taxon>
    </lineage>
</organism>
<dbReference type="GO" id="GO:0003677">
    <property type="term" value="F:DNA binding"/>
    <property type="evidence" value="ECO:0007669"/>
    <property type="project" value="InterPro"/>
</dbReference>
<dbReference type="SUPFAM" id="SSF52540">
    <property type="entry name" value="P-loop containing nucleoside triphosphate hydrolases"/>
    <property type="match status" value="1"/>
</dbReference>
<dbReference type="Pfam" id="PF13155">
    <property type="entry name" value="Toprim_2"/>
    <property type="match status" value="1"/>
</dbReference>
<dbReference type="Gene3D" id="3.90.580.10">
    <property type="entry name" value="Zinc finger, CHC2-type domain"/>
    <property type="match status" value="1"/>
</dbReference>
<dbReference type="RefSeq" id="WP_228479085.1">
    <property type="nucleotide sequence ID" value="NZ_JADHEC010000005.1"/>
</dbReference>
<dbReference type="Gene3D" id="3.40.1360.10">
    <property type="match status" value="1"/>
</dbReference>
<keyword evidence="2" id="KW-1185">Reference proteome</keyword>
<evidence type="ECO:0000313" key="1">
    <source>
        <dbReference type="EMBL" id="MBF2707747.1"/>
    </source>
</evidence>
<dbReference type="InterPro" id="IPR027417">
    <property type="entry name" value="P-loop_NTPase"/>
</dbReference>
<dbReference type="GO" id="GO:0008270">
    <property type="term" value="F:zinc ion binding"/>
    <property type="evidence" value="ECO:0007669"/>
    <property type="project" value="InterPro"/>
</dbReference>
<name>A0A930XV56_9FLAO</name>
<dbReference type="InterPro" id="IPR034154">
    <property type="entry name" value="TOPRIM_DnaG/twinkle"/>
</dbReference>